<proteinExistence type="predicted"/>
<name>A0A0N4V465_ENTVE</name>
<dbReference type="WBParaSite" id="EVEC_0000487801-mRNA-1">
    <property type="protein sequence ID" value="EVEC_0000487801-mRNA-1"/>
    <property type="gene ID" value="EVEC_0000487801"/>
</dbReference>
<reference evidence="3 4" key="2">
    <citation type="submission" date="2018-10" db="EMBL/GenBank/DDBJ databases">
        <authorList>
            <consortium name="Pathogen Informatics"/>
        </authorList>
    </citation>
    <scope>NUCLEOTIDE SEQUENCE [LARGE SCALE GENOMIC DNA]</scope>
</reference>
<evidence type="ECO:0000256" key="2">
    <source>
        <dbReference type="SAM" id="SignalP"/>
    </source>
</evidence>
<keyword evidence="1" id="KW-1133">Transmembrane helix</keyword>
<keyword evidence="2" id="KW-0732">Signal</keyword>
<evidence type="ECO:0000313" key="4">
    <source>
        <dbReference type="Proteomes" id="UP000274131"/>
    </source>
</evidence>
<organism evidence="5">
    <name type="scientific">Enterobius vermicularis</name>
    <name type="common">Human pinworm</name>
    <dbReference type="NCBI Taxonomy" id="51028"/>
    <lineage>
        <taxon>Eukaryota</taxon>
        <taxon>Metazoa</taxon>
        <taxon>Ecdysozoa</taxon>
        <taxon>Nematoda</taxon>
        <taxon>Chromadorea</taxon>
        <taxon>Rhabditida</taxon>
        <taxon>Spirurina</taxon>
        <taxon>Oxyuridomorpha</taxon>
        <taxon>Oxyuroidea</taxon>
        <taxon>Oxyuridae</taxon>
        <taxon>Enterobius</taxon>
    </lineage>
</organism>
<feature type="signal peptide" evidence="2">
    <location>
        <begin position="1"/>
        <end position="20"/>
    </location>
</feature>
<keyword evidence="4" id="KW-1185">Reference proteome</keyword>
<feature type="transmembrane region" description="Helical" evidence="1">
    <location>
        <begin position="413"/>
        <end position="438"/>
    </location>
</feature>
<keyword evidence="1" id="KW-0812">Transmembrane</keyword>
<gene>
    <name evidence="3" type="ORF">EVEC_LOCUS4586</name>
</gene>
<evidence type="ECO:0000256" key="1">
    <source>
        <dbReference type="SAM" id="Phobius"/>
    </source>
</evidence>
<evidence type="ECO:0000313" key="5">
    <source>
        <dbReference type="WBParaSite" id="EVEC_0000487801-mRNA-1"/>
    </source>
</evidence>
<dbReference type="EMBL" id="UXUI01007899">
    <property type="protein sequence ID" value="VDD89835.1"/>
    <property type="molecule type" value="Genomic_DNA"/>
</dbReference>
<accession>A0A0N4V465</accession>
<reference evidence="5" key="1">
    <citation type="submission" date="2016-04" db="UniProtKB">
        <authorList>
            <consortium name="WormBaseParasite"/>
        </authorList>
    </citation>
    <scope>IDENTIFICATION</scope>
</reference>
<sequence length="488" mass="54891">MCKMCFPVFIAINLPHLATSYAVASRLLQTYDRTLGKLPFVKSHHEFKQKTAVEKNSAWNVHSRAMRSRNIQRQPHTNSGRVKVQDTLTWRVILAVDNTILFFCVIRPFNTFLDSITGVELHTKIITCIIRSNVSNISNEKLVANILLVNEADNETHKLRKRLADQVSLPHNPEAVQDLQKHSTPLTTPVTEEAKDVLASRATEFTSETPDFADGLDRNTLTITESENDSTHTADHSYFTVTTVSRDSHTMSEKKPAKVTLPLSAAPTMATRRSSLTNNSDSSVSRTVEKYISAAVAPFLSSTTTVAKKQSDSTNNGFSSAFTTTVERETDALAPLFEDYLTLIEYYPFEMAFLPSYVENELSSSPTSGDYNDSTTTTGYTSTAVKLPQNSSAIKNLKAYLRDRKLKEPVVKLWLTVLILFLVSILFTLTSGIAYRFYQQNEGLPRKKCKYCVARIGNCILPFQTFDERYYRWAMKSGIFFNDFTSPP</sequence>
<dbReference type="Proteomes" id="UP000274131">
    <property type="component" value="Unassembled WGS sequence"/>
</dbReference>
<dbReference type="AlphaFoldDB" id="A0A0N4V465"/>
<evidence type="ECO:0000313" key="3">
    <source>
        <dbReference type="EMBL" id="VDD89835.1"/>
    </source>
</evidence>
<feature type="chain" id="PRO_5043122653" evidence="2">
    <location>
        <begin position="21"/>
        <end position="488"/>
    </location>
</feature>
<protein>
    <submittedName>
        <fullName evidence="5">MSC domain-containing protein</fullName>
    </submittedName>
</protein>
<keyword evidence="1" id="KW-0472">Membrane</keyword>